<evidence type="ECO:0000313" key="2">
    <source>
        <dbReference type="EMBL" id="KAI9254474.1"/>
    </source>
</evidence>
<sequence length="256" mass="29303">MSVSSSLYHAQSMSQTTPSQPLQQAISNSNQQPQQQPSLHEYLSELVSKRVATIKYLRRAHEGNTHWFNTILLTKNDLSSIYPNMKMQRRSCNFYMLGVSLGTILDIMNTSDYVKALGQLLNEYEYHINDHSKQKMKNIFRKARGKDDVAYTDGGEYGHLMLPHVPFDLDYFETFYTLTDILVEAYQKLLIGSEGCNQAYFELVLKCDSKLKKIFTLVTKELDSVARNAIKEELKLIDPLSNSNRIPIDFEGADVV</sequence>
<evidence type="ECO:0000256" key="1">
    <source>
        <dbReference type="SAM" id="MobiDB-lite"/>
    </source>
</evidence>
<evidence type="ECO:0000313" key="3">
    <source>
        <dbReference type="Proteomes" id="UP001209540"/>
    </source>
</evidence>
<name>A0AAD5K4S4_9FUNG</name>
<keyword evidence="3" id="KW-1185">Reference proteome</keyword>
<reference evidence="2" key="1">
    <citation type="journal article" date="2022" name="IScience">
        <title>Evolution of zygomycete secretomes and the origins of terrestrial fungal ecologies.</title>
        <authorList>
            <person name="Chang Y."/>
            <person name="Wang Y."/>
            <person name="Mondo S."/>
            <person name="Ahrendt S."/>
            <person name="Andreopoulos W."/>
            <person name="Barry K."/>
            <person name="Beard J."/>
            <person name="Benny G.L."/>
            <person name="Blankenship S."/>
            <person name="Bonito G."/>
            <person name="Cuomo C."/>
            <person name="Desiro A."/>
            <person name="Gervers K.A."/>
            <person name="Hundley H."/>
            <person name="Kuo A."/>
            <person name="LaButti K."/>
            <person name="Lang B.F."/>
            <person name="Lipzen A."/>
            <person name="O'Donnell K."/>
            <person name="Pangilinan J."/>
            <person name="Reynolds N."/>
            <person name="Sandor L."/>
            <person name="Smith M.E."/>
            <person name="Tsang A."/>
            <person name="Grigoriev I.V."/>
            <person name="Stajich J.E."/>
            <person name="Spatafora J.W."/>
        </authorList>
    </citation>
    <scope>NUCLEOTIDE SEQUENCE</scope>
    <source>
        <strain evidence="2">RSA 2281</strain>
    </source>
</reference>
<reference evidence="2" key="2">
    <citation type="submission" date="2023-02" db="EMBL/GenBank/DDBJ databases">
        <authorList>
            <consortium name="DOE Joint Genome Institute"/>
            <person name="Mondo S.J."/>
            <person name="Chang Y."/>
            <person name="Wang Y."/>
            <person name="Ahrendt S."/>
            <person name="Andreopoulos W."/>
            <person name="Barry K."/>
            <person name="Beard J."/>
            <person name="Benny G.L."/>
            <person name="Blankenship S."/>
            <person name="Bonito G."/>
            <person name="Cuomo C."/>
            <person name="Desiro A."/>
            <person name="Gervers K.A."/>
            <person name="Hundley H."/>
            <person name="Kuo A."/>
            <person name="LaButti K."/>
            <person name="Lang B.F."/>
            <person name="Lipzen A."/>
            <person name="O'Donnell K."/>
            <person name="Pangilinan J."/>
            <person name="Reynolds N."/>
            <person name="Sandor L."/>
            <person name="Smith M.W."/>
            <person name="Tsang A."/>
            <person name="Grigoriev I.V."/>
            <person name="Stajich J.E."/>
            <person name="Spatafora J.W."/>
        </authorList>
    </citation>
    <scope>NUCLEOTIDE SEQUENCE</scope>
    <source>
        <strain evidence="2">RSA 2281</strain>
    </source>
</reference>
<dbReference type="EMBL" id="JAIXMP010000024">
    <property type="protein sequence ID" value="KAI9254474.1"/>
    <property type="molecule type" value="Genomic_DNA"/>
</dbReference>
<organism evidence="2 3">
    <name type="scientific">Phascolomyces articulosus</name>
    <dbReference type="NCBI Taxonomy" id="60185"/>
    <lineage>
        <taxon>Eukaryota</taxon>
        <taxon>Fungi</taxon>
        <taxon>Fungi incertae sedis</taxon>
        <taxon>Mucoromycota</taxon>
        <taxon>Mucoromycotina</taxon>
        <taxon>Mucoromycetes</taxon>
        <taxon>Mucorales</taxon>
        <taxon>Lichtheimiaceae</taxon>
        <taxon>Phascolomyces</taxon>
    </lineage>
</organism>
<dbReference type="Proteomes" id="UP001209540">
    <property type="component" value="Unassembled WGS sequence"/>
</dbReference>
<feature type="region of interest" description="Disordered" evidence="1">
    <location>
        <begin position="1"/>
        <end position="37"/>
    </location>
</feature>
<dbReference type="PANTHER" id="PTHR37332">
    <property type="entry name" value="EXPRESSED PROTEIN"/>
    <property type="match status" value="1"/>
</dbReference>
<accession>A0AAD5K4S4</accession>
<comment type="caution">
    <text evidence="2">The sequence shown here is derived from an EMBL/GenBank/DDBJ whole genome shotgun (WGS) entry which is preliminary data.</text>
</comment>
<proteinExistence type="predicted"/>
<dbReference type="PANTHER" id="PTHR37332:SF1">
    <property type="entry name" value="ELMO DOMAIN-CONTAINING PROTEIN"/>
    <property type="match status" value="1"/>
</dbReference>
<feature type="compositionally biased region" description="Polar residues" evidence="1">
    <location>
        <begin position="1"/>
        <end position="22"/>
    </location>
</feature>
<dbReference type="AlphaFoldDB" id="A0AAD5K4S4"/>
<gene>
    <name evidence="2" type="ORF">BDA99DRAFT_518500</name>
</gene>
<protein>
    <submittedName>
        <fullName evidence="2">Uncharacterized protein</fullName>
    </submittedName>
</protein>
<feature type="compositionally biased region" description="Low complexity" evidence="1">
    <location>
        <begin position="23"/>
        <end position="37"/>
    </location>
</feature>